<evidence type="ECO:0000313" key="2">
    <source>
        <dbReference type="EnsemblMetazoa" id="MESCA011173-PA"/>
    </source>
</evidence>
<dbReference type="HOGENOM" id="CLU_1580305_0_0_1"/>
<accession>T1H4G4</accession>
<protein>
    <submittedName>
        <fullName evidence="2">Uncharacterized protein</fullName>
    </submittedName>
</protein>
<sequence length="169" mass="19792">MYNLPFWSNYFGKRLDPNCDRGSNQTAEAFFNMAKNLQANREKHIRPVKFISCIQTIIEGGIRKTCESSIGITATSIEKKMLKIKSPTAKTPRSSRRETNNSPRCSTTPRSSTRKRIYEGDIEEKEELNIQEEWGTKEDHKKRMTYYNAKRMKQMANIFHNKMDEQDDE</sequence>
<evidence type="ECO:0000256" key="1">
    <source>
        <dbReference type="SAM" id="MobiDB-lite"/>
    </source>
</evidence>
<feature type="compositionally biased region" description="Low complexity" evidence="1">
    <location>
        <begin position="102"/>
        <end position="111"/>
    </location>
</feature>
<feature type="region of interest" description="Disordered" evidence="1">
    <location>
        <begin position="83"/>
        <end position="114"/>
    </location>
</feature>
<reference evidence="3" key="1">
    <citation type="submission" date="2013-02" db="EMBL/GenBank/DDBJ databases">
        <authorList>
            <person name="Hughes D."/>
        </authorList>
    </citation>
    <scope>NUCLEOTIDE SEQUENCE</scope>
    <source>
        <strain>Durham</strain>
        <strain evidence="3">NC isolate 2 -- Noor lab</strain>
    </source>
</reference>
<name>T1H4G4_MEGSC</name>
<dbReference type="AlphaFoldDB" id="T1H4G4"/>
<keyword evidence="3" id="KW-1185">Reference proteome</keyword>
<organism evidence="2 3">
    <name type="scientific">Megaselia scalaris</name>
    <name type="common">Humpbacked fly</name>
    <name type="synonym">Phora scalaris</name>
    <dbReference type="NCBI Taxonomy" id="36166"/>
    <lineage>
        <taxon>Eukaryota</taxon>
        <taxon>Metazoa</taxon>
        <taxon>Ecdysozoa</taxon>
        <taxon>Arthropoda</taxon>
        <taxon>Hexapoda</taxon>
        <taxon>Insecta</taxon>
        <taxon>Pterygota</taxon>
        <taxon>Neoptera</taxon>
        <taxon>Endopterygota</taxon>
        <taxon>Diptera</taxon>
        <taxon>Brachycera</taxon>
        <taxon>Muscomorpha</taxon>
        <taxon>Platypezoidea</taxon>
        <taxon>Phoridae</taxon>
        <taxon>Megaseliini</taxon>
        <taxon>Megaselia</taxon>
    </lineage>
</organism>
<reference evidence="2" key="2">
    <citation type="submission" date="2015-06" db="UniProtKB">
        <authorList>
            <consortium name="EnsemblMetazoa"/>
        </authorList>
    </citation>
    <scope>IDENTIFICATION</scope>
</reference>
<dbReference type="Proteomes" id="UP000015102">
    <property type="component" value="Unassembled WGS sequence"/>
</dbReference>
<dbReference type="EnsemblMetazoa" id="MESCA011173-RA">
    <property type="protein sequence ID" value="MESCA011173-PA"/>
    <property type="gene ID" value="MESCA011173"/>
</dbReference>
<proteinExistence type="predicted"/>
<dbReference type="EMBL" id="CAQQ02182519">
    <property type="status" value="NOT_ANNOTATED_CDS"/>
    <property type="molecule type" value="Genomic_DNA"/>
</dbReference>
<evidence type="ECO:0000313" key="3">
    <source>
        <dbReference type="Proteomes" id="UP000015102"/>
    </source>
</evidence>